<dbReference type="SUPFAM" id="SSF47413">
    <property type="entry name" value="lambda repressor-like DNA-binding domains"/>
    <property type="match status" value="1"/>
</dbReference>
<evidence type="ECO:0000313" key="3">
    <source>
        <dbReference type="EMBL" id="GAO31689.1"/>
    </source>
</evidence>
<organism evidence="3 4">
    <name type="scientific">Geofilum rubicundum JCM 15548</name>
    <dbReference type="NCBI Taxonomy" id="1236989"/>
    <lineage>
        <taxon>Bacteria</taxon>
        <taxon>Pseudomonadati</taxon>
        <taxon>Bacteroidota</taxon>
        <taxon>Bacteroidia</taxon>
        <taxon>Marinilabiliales</taxon>
        <taxon>Marinilabiliaceae</taxon>
        <taxon>Geofilum</taxon>
    </lineage>
</organism>
<name>A0A0E9M2E5_9BACT</name>
<evidence type="ECO:0000256" key="1">
    <source>
        <dbReference type="ARBA" id="ARBA00023125"/>
    </source>
</evidence>
<dbReference type="InterPro" id="IPR010982">
    <property type="entry name" value="Lambda_DNA-bd_dom_sf"/>
</dbReference>
<dbReference type="Gene3D" id="1.10.260.40">
    <property type="entry name" value="lambda repressor-like DNA-binding domains"/>
    <property type="match status" value="1"/>
</dbReference>
<dbReference type="CDD" id="cd00093">
    <property type="entry name" value="HTH_XRE"/>
    <property type="match status" value="1"/>
</dbReference>
<keyword evidence="4" id="KW-1185">Reference proteome</keyword>
<dbReference type="EMBL" id="BAZW01000057">
    <property type="protein sequence ID" value="GAO31689.1"/>
    <property type="molecule type" value="Genomic_DNA"/>
</dbReference>
<dbReference type="PANTHER" id="PTHR36924">
    <property type="entry name" value="ANTITOXIN HIGA-1"/>
    <property type="match status" value="1"/>
</dbReference>
<dbReference type="InterPro" id="IPR013430">
    <property type="entry name" value="Toxin_antidote_HigA"/>
</dbReference>
<sequence length="107" mass="12229">MDHGGIKMERLPNIHPGEILLEEFLKAFKISAYKLAKDTAIPQTRISQIIKGNRRITADTALRFASYFGTSAKFWLGLQNDYDIEEERILKKEVLNNIKNKAPNHCA</sequence>
<proteinExistence type="predicted"/>
<dbReference type="Proteomes" id="UP000032900">
    <property type="component" value="Unassembled WGS sequence"/>
</dbReference>
<dbReference type="PANTHER" id="PTHR36924:SF1">
    <property type="entry name" value="ANTITOXIN HIGA-1"/>
    <property type="match status" value="1"/>
</dbReference>
<keyword evidence="1" id="KW-0238">DNA-binding</keyword>
<evidence type="ECO:0000259" key="2">
    <source>
        <dbReference type="PROSITE" id="PS50943"/>
    </source>
</evidence>
<evidence type="ECO:0000313" key="4">
    <source>
        <dbReference type="Proteomes" id="UP000032900"/>
    </source>
</evidence>
<feature type="domain" description="HTH cro/C1-type" evidence="2">
    <location>
        <begin position="21"/>
        <end position="75"/>
    </location>
</feature>
<dbReference type="PROSITE" id="PS50943">
    <property type="entry name" value="HTH_CROC1"/>
    <property type="match status" value="1"/>
</dbReference>
<dbReference type="STRING" id="1236989.JCM15548_14078"/>
<dbReference type="GO" id="GO:0003677">
    <property type="term" value="F:DNA binding"/>
    <property type="evidence" value="ECO:0007669"/>
    <property type="project" value="UniProtKB-KW"/>
</dbReference>
<dbReference type="NCBIfam" id="TIGR02607">
    <property type="entry name" value="antidote_HigA"/>
    <property type="match status" value="1"/>
</dbReference>
<comment type="caution">
    <text evidence="3">The sequence shown here is derived from an EMBL/GenBank/DDBJ whole genome shotgun (WGS) entry which is preliminary data.</text>
</comment>
<dbReference type="AlphaFoldDB" id="A0A0E9M2E5"/>
<accession>A0A0E9M2E5</accession>
<protein>
    <submittedName>
        <fullName evidence="3">HigA protein</fullName>
    </submittedName>
</protein>
<dbReference type="InterPro" id="IPR001387">
    <property type="entry name" value="Cro/C1-type_HTH"/>
</dbReference>
<gene>
    <name evidence="3" type="ORF">JCM15548_14078</name>
</gene>
<dbReference type="Pfam" id="PF01381">
    <property type="entry name" value="HTH_3"/>
    <property type="match status" value="1"/>
</dbReference>
<reference evidence="3 4" key="1">
    <citation type="journal article" date="2015" name="Microbes Environ.">
        <title>Distribution and evolution of nitrogen fixation genes in the phylum bacteroidetes.</title>
        <authorList>
            <person name="Inoue J."/>
            <person name="Oshima K."/>
            <person name="Suda W."/>
            <person name="Sakamoto M."/>
            <person name="Iino T."/>
            <person name="Noda S."/>
            <person name="Hongoh Y."/>
            <person name="Hattori M."/>
            <person name="Ohkuma M."/>
        </authorList>
    </citation>
    <scope>NUCLEOTIDE SEQUENCE [LARGE SCALE GENOMIC DNA]</scope>
    <source>
        <strain evidence="3">JCM 15548</strain>
    </source>
</reference>
<dbReference type="RefSeq" id="WP_227625983.1">
    <property type="nucleotide sequence ID" value="NZ_BAZW01000057.1"/>
</dbReference>
<dbReference type="SMART" id="SM00530">
    <property type="entry name" value="HTH_XRE"/>
    <property type="match status" value="1"/>
</dbReference>